<dbReference type="GO" id="GO:0030247">
    <property type="term" value="F:polysaccharide binding"/>
    <property type="evidence" value="ECO:0007669"/>
    <property type="project" value="UniProtKB-UniRule"/>
</dbReference>
<dbReference type="GO" id="GO:0030245">
    <property type="term" value="P:cellulose catabolic process"/>
    <property type="evidence" value="ECO:0007669"/>
    <property type="project" value="UniProtKB-KW"/>
</dbReference>
<evidence type="ECO:0000256" key="7">
    <source>
        <dbReference type="ARBA" id="ARBA00023326"/>
    </source>
</evidence>
<dbReference type="PANTHER" id="PTHR34876">
    <property type="match status" value="1"/>
</dbReference>
<protein>
    <recommendedName>
        <fullName evidence="9">Glucanase</fullName>
        <ecNumber evidence="9">3.2.1.-</ecNumber>
    </recommendedName>
</protein>
<dbReference type="PRINTS" id="PR00733">
    <property type="entry name" value="GLHYDRLASE6"/>
</dbReference>
<keyword evidence="11" id="KW-0812">Transmembrane</keyword>
<keyword evidence="1" id="KW-0732">Signal</keyword>
<evidence type="ECO:0000256" key="8">
    <source>
        <dbReference type="PROSITE-ProRule" id="PRU10057"/>
    </source>
</evidence>
<keyword evidence="5 9" id="KW-0119">Carbohydrate metabolism</keyword>
<dbReference type="OrthoDB" id="309899at2"/>
<dbReference type="InterPro" id="IPR001919">
    <property type="entry name" value="CBD2"/>
</dbReference>
<name>A0A3A9VQ75_9ACTN</name>
<keyword evidence="11" id="KW-0472">Membrane</keyword>
<evidence type="ECO:0000256" key="10">
    <source>
        <dbReference type="SAM" id="MobiDB-lite"/>
    </source>
</evidence>
<dbReference type="GO" id="GO:0004553">
    <property type="term" value="F:hydrolase activity, hydrolyzing O-glycosyl compounds"/>
    <property type="evidence" value="ECO:0007669"/>
    <property type="project" value="InterPro"/>
</dbReference>
<keyword evidence="7 9" id="KW-0624">Polysaccharide degradation</keyword>
<evidence type="ECO:0000256" key="1">
    <source>
        <dbReference type="ARBA" id="ARBA00022729"/>
    </source>
</evidence>
<evidence type="ECO:0000313" key="14">
    <source>
        <dbReference type="EMBL" id="RKN13093.1"/>
    </source>
</evidence>
<keyword evidence="2 9" id="KW-0378">Hydrolase</keyword>
<feature type="compositionally biased region" description="Gly residues" evidence="10">
    <location>
        <begin position="390"/>
        <end position="422"/>
    </location>
</feature>
<evidence type="ECO:0000259" key="12">
    <source>
        <dbReference type="PROSITE" id="PS51173"/>
    </source>
</evidence>
<gene>
    <name evidence="14" type="ORF">D7318_31925</name>
    <name evidence="13" type="ORF">D7319_32100</name>
</gene>
<dbReference type="AlphaFoldDB" id="A0A3A9VQ75"/>
<sequence length="520" mass="53461">MGVARPESAQRAPARAPLGGGVDAEVRWRRRARCVYSVNLRRYAPARERSHSCRVTSWRSEVSPRLFLSFRRRVGVLACALIAALVGASVLASPREAAAELPQGTAFYRSPDTQVARWVAQNPDDARAPLIRDVIDARPQGIWFAAYASTPPTSDVREITDAAAAQGRAPILVVYQMVNRDCGGASSGGAPSHAAYDAWIDGFAAGLGDDPVLVILEPDSLSLITCLNAQQRADRYASLSRAGSVIHAANPEARVYFDAGHSNWNSPATQADRLRSAGVTSNGDGVFSNVSNFRTTADEVAYTRAVLGQLGTPGLGAVIDTSRNGQGPAPDDEWCDPPGRGVGRAPTSDTGDERIDAFLWVKPPGEADGCGGPAGQFSPAVAHALAQNAGDGGGASDGGASDGGTSDGGTSDGGASTGGGGGEGCAASYRVASSWNNGFTGEVTIACDGGSLDGWTVGWDFPAGQRITQAWNATCSQSGAAVTCVPVSWNGAVPDGGSVTFGFNASHSGSNPAPAVVELT</sequence>
<reference evidence="15 16" key="1">
    <citation type="submission" date="2018-09" db="EMBL/GenBank/DDBJ databases">
        <title>Streptomyces sp. nov. DS1-2, an endophytic actinomycete isolated from roots of Dendrobium scabrilingue.</title>
        <authorList>
            <person name="Kuncharoen N."/>
            <person name="Kudo T."/>
            <person name="Ohkuma M."/>
            <person name="Yuki M."/>
            <person name="Tanasupawat S."/>
        </authorList>
    </citation>
    <scope>NUCLEOTIDE SEQUENCE [LARGE SCALE GENOMIC DNA]</scope>
    <source>
        <strain evidence="13 16">AZ1-7</strain>
        <strain evidence="14 15">DS1-2</strain>
    </source>
</reference>
<dbReference type="InterPro" id="IPR016288">
    <property type="entry name" value="Beta_cellobiohydrolase"/>
</dbReference>
<dbReference type="SMART" id="SM00637">
    <property type="entry name" value="CBD_II"/>
    <property type="match status" value="1"/>
</dbReference>
<dbReference type="EMBL" id="RBDY01000055">
    <property type="protein sequence ID" value="RKN13093.1"/>
    <property type="molecule type" value="Genomic_DNA"/>
</dbReference>
<dbReference type="SUPFAM" id="SSF49384">
    <property type="entry name" value="Carbohydrate-binding domain"/>
    <property type="match status" value="1"/>
</dbReference>
<feature type="region of interest" description="Disordered" evidence="10">
    <location>
        <begin position="388"/>
        <end position="422"/>
    </location>
</feature>
<comment type="similarity">
    <text evidence="9">Belongs to the glycosyl hydrolase family 6.</text>
</comment>
<dbReference type="PROSITE" id="PS51173">
    <property type="entry name" value="CBM2"/>
    <property type="match status" value="1"/>
</dbReference>
<keyword evidence="15" id="KW-1185">Reference proteome</keyword>
<keyword evidence="4" id="KW-1015">Disulfide bond</keyword>
<evidence type="ECO:0000256" key="6">
    <source>
        <dbReference type="ARBA" id="ARBA00023295"/>
    </source>
</evidence>
<proteinExistence type="inferred from homology"/>
<organism evidence="13 16">
    <name type="scientific">Streptomyces radicis</name>
    <dbReference type="NCBI Taxonomy" id="1750517"/>
    <lineage>
        <taxon>Bacteria</taxon>
        <taxon>Bacillati</taxon>
        <taxon>Actinomycetota</taxon>
        <taxon>Actinomycetes</taxon>
        <taxon>Kitasatosporales</taxon>
        <taxon>Streptomycetaceae</taxon>
        <taxon>Streptomyces</taxon>
    </lineage>
</organism>
<keyword evidence="6 9" id="KW-0326">Glycosidase</keyword>
<dbReference type="InterPro" id="IPR001524">
    <property type="entry name" value="Glyco_hydro_6_CS"/>
</dbReference>
<dbReference type="Proteomes" id="UP000268652">
    <property type="component" value="Unassembled WGS sequence"/>
</dbReference>
<dbReference type="Pfam" id="PF01341">
    <property type="entry name" value="Glyco_hydro_6"/>
    <property type="match status" value="1"/>
</dbReference>
<evidence type="ECO:0000256" key="3">
    <source>
        <dbReference type="ARBA" id="ARBA00023001"/>
    </source>
</evidence>
<evidence type="ECO:0000256" key="4">
    <source>
        <dbReference type="ARBA" id="ARBA00023157"/>
    </source>
</evidence>
<evidence type="ECO:0000256" key="5">
    <source>
        <dbReference type="ARBA" id="ARBA00023277"/>
    </source>
</evidence>
<dbReference type="Gene3D" id="2.60.40.290">
    <property type="match status" value="1"/>
</dbReference>
<keyword evidence="11" id="KW-1133">Transmembrane helix</keyword>
<accession>A0A3A9VQ75</accession>
<dbReference type="Pfam" id="PF00553">
    <property type="entry name" value="CBM_2"/>
    <property type="match status" value="1"/>
</dbReference>
<evidence type="ECO:0000313" key="16">
    <source>
        <dbReference type="Proteomes" id="UP000275024"/>
    </source>
</evidence>
<keyword evidence="3 9" id="KW-0136">Cellulose degradation</keyword>
<dbReference type="SUPFAM" id="SSF51989">
    <property type="entry name" value="Glycosyl hydrolases family 6, cellulases"/>
    <property type="match status" value="1"/>
</dbReference>
<dbReference type="EC" id="3.2.1.-" evidence="9"/>
<dbReference type="InterPro" id="IPR008965">
    <property type="entry name" value="CBM2/CBM3_carb-bd_dom_sf"/>
</dbReference>
<evidence type="ECO:0000256" key="11">
    <source>
        <dbReference type="SAM" id="Phobius"/>
    </source>
</evidence>
<dbReference type="Proteomes" id="UP000275024">
    <property type="component" value="Unassembled WGS sequence"/>
</dbReference>
<dbReference type="InterPro" id="IPR036434">
    <property type="entry name" value="Beta_cellobiohydrolase_sf"/>
</dbReference>
<evidence type="ECO:0000313" key="15">
    <source>
        <dbReference type="Proteomes" id="UP000268652"/>
    </source>
</evidence>
<feature type="domain" description="CBM2" evidence="12">
    <location>
        <begin position="418"/>
        <end position="520"/>
    </location>
</feature>
<feature type="region of interest" description="Disordered" evidence="10">
    <location>
        <begin position="320"/>
        <end position="352"/>
    </location>
</feature>
<dbReference type="Gene3D" id="3.20.20.40">
    <property type="entry name" value="1, 4-beta cellobiohydrolase"/>
    <property type="match status" value="1"/>
</dbReference>
<feature type="active site" description="Proton donor" evidence="8">
    <location>
        <position position="219"/>
    </location>
</feature>
<dbReference type="PROSITE" id="PS00656">
    <property type="entry name" value="GLYCOSYL_HYDROL_F6_2"/>
    <property type="match status" value="1"/>
</dbReference>
<evidence type="ECO:0000256" key="9">
    <source>
        <dbReference type="RuleBase" id="RU361186"/>
    </source>
</evidence>
<comment type="caution">
    <text evidence="13">The sequence shown here is derived from an EMBL/GenBank/DDBJ whole genome shotgun (WGS) entry which is preliminary data.</text>
</comment>
<dbReference type="PANTHER" id="PTHR34876:SF4">
    <property type="entry name" value="1,4-BETA-D-GLUCAN CELLOBIOHYDROLASE C-RELATED"/>
    <property type="match status" value="1"/>
</dbReference>
<feature type="transmembrane region" description="Helical" evidence="11">
    <location>
        <begin position="74"/>
        <end position="92"/>
    </location>
</feature>
<evidence type="ECO:0000256" key="2">
    <source>
        <dbReference type="ARBA" id="ARBA00022801"/>
    </source>
</evidence>
<dbReference type="InterPro" id="IPR012291">
    <property type="entry name" value="CBM2_carb-bd_dom_sf"/>
</dbReference>
<dbReference type="EMBL" id="RBDX01000056">
    <property type="protein sequence ID" value="RKN03195.1"/>
    <property type="molecule type" value="Genomic_DNA"/>
</dbReference>
<evidence type="ECO:0000313" key="13">
    <source>
        <dbReference type="EMBL" id="RKN03195.1"/>
    </source>
</evidence>